<dbReference type="InterPro" id="IPR044824">
    <property type="entry name" value="MAIN-like"/>
</dbReference>
<reference evidence="2" key="1">
    <citation type="submission" date="2025-08" db="UniProtKB">
        <authorList>
            <consortium name="RefSeq"/>
        </authorList>
    </citation>
    <scope>IDENTIFICATION</scope>
</reference>
<dbReference type="STRING" id="4097.A0A1S4CM05"/>
<organism evidence="2">
    <name type="scientific">Nicotiana tabacum</name>
    <name type="common">Common tobacco</name>
    <dbReference type="NCBI Taxonomy" id="4097"/>
    <lineage>
        <taxon>Eukaryota</taxon>
        <taxon>Viridiplantae</taxon>
        <taxon>Streptophyta</taxon>
        <taxon>Embryophyta</taxon>
        <taxon>Tracheophyta</taxon>
        <taxon>Spermatophyta</taxon>
        <taxon>Magnoliopsida</taxon>
        <taxon>eudicotyledons</taxon>
        <taxon>Gunneridae</taxon>
        <taxon>Pentapetalae</taxon>
        <taxon>asterids</taxon>
        <taxon>lamiids</taxon>
        <taxon>Solanales</taxon>
        <taxon>Solanaceae</taxon>
        <taxon>Nicotianoideae</taxon>
        <taxon>Nicotianeae</taxon>
        <taxon>Nicotiana</taxon>
    </lineage>
</organism>
<evidence type="ECO:0000313" key="2">
    <source>
        <dbReference type="RefSeq" id="XP_016502076.1"/>
    </source>
</evidence>
<dbReference type="OrthoDB" id="1936739at2759"/>
<proteinExistence type="predicted"/>
<dbReference type="GO" id="GO:0010073">
    <property type="term" value="P:meristem maintenance"/>
    <property type="evidence" value="ECO:0007669"/>
    <property type="project" value="InterPro"/>
</dbReference>
<dbReference type="PANTHER" id="PTHR46033:SF8">
    <property type="entry name" value="PROTEIN MAINTENANCE OF MERISTEMS-LIKE"/>
    <property type="match status" value="1"/>
</dbReference>
<dbReference type="KEGG" id="nta:107820327"/>
<accession>A0A1S4CM05</accession>
<sequence>MQVDWALITVLIERWRPETHTFHWPIGKATITLQDVEVLYGLPADGMAVSLPIAMRYMSRDHYLDMLHQLTGFRPQDEVASSGASRLALTPIRQYLELLHPDITDDTEEEHITHYTRLLLLLLFGGVLFPNTSGNLVSHRFLHHLQLLDELPYYSWDAAVLGYMYRQMCRASMATQRDVCGFMPLLQ</sequence>
<dbReference type="PaxDb" id="4097-A0A1S4CM05"/>
<dbReference type="RefSeq" id="XP_016502076.1">
    <property type="nucleotide sequence ID" value="XM_016646590.1"/>
</dbReference>
<gene>
    <name evidence="2" type="primary">LOC107820327</name>
</gene>
<feature type="domain" description="Aminotransferase-like plant mobile" evidence="1">
    <location>
        <begin position="3"/>
        <end position="187"/>
    </location>
</feature>
<name>A0A1S4CM05_TOBAC</name>
<dbReference type="InterPro" id="IPR019557">
    <property type="entry name" value="AminoTfrase-like_pln_mobile"/>
</dbReference>
<dbReference type="PANTHER" id="PTHR46033">
    <property type="entry name" value="PROTEIN MAIN-LIKE 2"/>
    <property type="match status" value="1"/>
</dbReference>
<feature type="non-terminal residue" evidence="2">
    <location>
        <position position="187"/>
    </location>
</feature>
<dbReference type="AlphaFoldDB" id="A0A1S4CM05"/>
<protein>
    <submittedName>
        <fullName evidence="2">Serine/threonine-protein phosphatase 7 long form homolog</fullName>
    </submittedName>
</protein>
<dbReference type="Pfam" id="PF10536">
    <property type="entry name" value="PMD"/>
    <property type="match status" value="1"/>
</dbReference>
<evidence type="ECO:0000259" key="1">
    <source>
        <dbReference type="Pfam" id="PF10536"/>
    </source>
</evidence>